<dbReference type="Proteomes" id="UP000218209">
    <property type="component" value="Unassembled WGS sequence"/>
</dbReference>
<name>A0A1X6P5E1_PORUM</name>
<sequence>MDVDHEVNLLKEEIVRLGSKNDKGVTSVPFGVLFRDEKCANLFEALMGTLRAAKRRKVIDFEGEMLFQGVHDDVPVSLVG</sequence>
<evidence type="ECO:0000256" key="1">
    <source>
        <dbReference type="ARBA" id="ARBA00006126"/>
    </source>
</evidence>
<evidence type="ECO:0000313" key="4">
    <source>
        <dbReference type="Proteomes" id="UP000218209"/>
    </source>
</evidence>
<dbReference type="EMBL" id="KV918880">
    <property type="protein sequence ID" value="OSX76109.1"/>
    <property type="molecule type" value="Genomic_DNA"/>
</dbReference>
<dbReference type="PANTHER" id="PTHR46334">
    <property type="entry name" value="COSTARS FAMILY PROTEIN ABRACL"/>
    <property type="match status" value="1"/>
</dbReference>
<accession>A0A1X6P5E1</accession>
<dbReference type="PANTHER" id="PTHR46334:SF1">
    <property type="entry name" value="COSTARS FAMILY PROTEIN ABRACL"/>
    <property type="match status" value="1"/>
</dbReference>
<dbReference type="GO" id="GO:0032970">
    <property type="term" value="P:regulation of actin filament-based process"/>
    <property type="evidence" value="ECO:0007669"/>
    <property type="project" value="TreeGrafter"/>
</dbReference>
<dbReference type="AlphaFoldDB" id="A0A1X6P5E1"/>
<proteinExistence type="inferred from homology"/>
<keyword evidence="4" id="KW-1185">Reference proteome</keyword>
<dbReference type="OrthoDB" id="9871914at2759"/>
<dbReference type="InterPro" id="IPR027817">
    <property type="entry name" value="Costars_dom"/>
</dbReference>
<feature type="domain" description="Costars" evidence="2">
    <location>
        <begin position="1"/>
        <end position="79"/>
    </location>
</feature>
<evidence type="ECO:0000259" key="2">
    <source>
        <dbReference type="SMART" id="SM01283"/>
    </source>
</evidence>
<protein>
    <recommendedName>
        <fullName evidence="2">Costars domain-containing protein</fullName>
    </recommendedName>
</protein>
<evidence type="ECO:0000313" key="3">
    <source>
        <dbReference type="EMBL" id="OSX76109.1"/>
    </source>
</evidence>
<comment type="similarity">
    <text evidence="1">Belongs to the costars family.</text>
</comment>
<dbReference type="InterPro" id="IPR038095">
    <property type="entry name" value="Costars_sf"/>
</dbReference>
<dbReference type="Pfam" id="PF14705">
    <property type="entry name" value="Costars"/>
    <property type="match status" value="1"/>
</dbReference>
<dbReference type="InterPro" id="IPR044302">
    <property type="entry name" value="Costars"/>
</dbReference>
<reference evidence="3 4" key="1">
    <citation type="submission" date="2017-03" db="EMBL/GenBank/DDBJ databases">
        <title>WGS assembly of Porphyra umbilicalis.</title>
        <authorList>
            <person name="Brawley S.H."/>
            <person name="Blouin N.A."/>
            <person name="Ficko-Blean E."/>
            <person name="Wheeler G.L."/>
            <person name="Lohr M."/>
            <person name="Goodson H.V."/>
            <person name="Jenkins J.W."/>
            <person name="Blaby-Haas C.E."/>
            <person name="Helliwell K.E."/>
            <person name="Chan C."/>
            <person name="Marriage T."/>
            <person name="Bhattacharya D."/>
            <person name="Klein A.S."/>
            <person name="Badis Y."/>
            <person name="Brodie J."/>
            <person name="Cao Y."/>
            <person name="Collen J."/>
            <person name="Dittami S.M."/>
            <person name="Gachon C.M."/>
            <person name="Green B.R."/>
            <person name="Karpowicz S."/>
            <person name="Kim J.W."/>
            <person name="Kudahl U."/>
            <person name="Lin S."/>
            <person name="Michel G."/>
            <person name="Mittag M."/>
            <person name="Olson B.J."/>
            <person name="Pangilinan J."/>
            <person name="Peng Y."/>
            <person name="Qiu H."/>
            <person name="Shu S."/>
            <person name="Singer J.T."/>
            <person name="Smith A.G."/>
            <person name="Sprecher B.N."/>
            <person name="Wagner V."/>
            <person name="Wang W."/>
            <person name="Wang Z.-Y."/>
            <person name="Yan J."/>
            <person name="Yarish C."/>
            <person name="Zoeuner-Riek S."/>
            <person name="Zhuang Y."/>
            <person name="Zou Y."/>
            <person name="Lindquist E.A."/>
            <person name="Grimwood J."/>
            <person name="Barry K."/>
            <person name="Rokhsar D.S."/>
            <person name="Schmutz J."/>
            <person name="Stiller J.W."/>
            <person name="Grossman A.R."/>
            <person name="Prochnik S.E."/>
        </authorList>
    </citation>
    <scope>NUCLEOTIDE SEQUENCE [LARGE SCALE GENOMIC DNA]</scope>
    <source>
        <strain evidence="3">4086291</strain>
    </source>
</reference>
<gene>
    <name evidence="3" type="ORF">BU14_0207s0027</name>
</gene>
<organism evidence="3 4">
    <name type="scientific">Porphyra umbilicalis</name>
    <name type="common">Purple laver</name>
    <name type="synonym">Red alga</name>
    <dbReference type="NCBI Taxonomy" id="2786"/>
    <lineage>
        <taxon>Eukaryota</taxon>
        <taxon>Rhodophyta</taxon>
        <taxon>Bangiophyceae</taxon>
        <taxon>Bangiales</taxon>
        <taxon>Bangiaceae</taxon>
        <taxon>Porphyra</taxon>
    </lineage>
</organism>
<dbReference type="FunFam" id="1.10.10.1540:FF:000002">
    <property type="entry name" value="costars family protein ABRACL"/>
    <property type="match status" value="1"/>
</dbReference>
<dbReference type="Gene3D" id="1.10.10.1540">
    <property type="entry name" value="Costar domain"/>
    <property type="match status" value="1"/>
</dbReference>
<dbReference type="SMART" id="SM01283">
    <property type="entry name" value="Costars"/>
    <property type="match status" value="1"/>
</dbReference>